<gene>
    <name evidence="7" type="ORF">HNQ60_000448</name>
</gene>
<feature type="transmembrane region" description="Helical" evidence="6">
    <location>
        <begin position="332"/>
        <end position="352"/>
    </location>
</feature>
<comment type="caution">
    <text evidence="7">The sequence shown here is derived from an EMBL/GenBank/DDBJ whole genome shotgun (WGS) entry which is preliminary data.</text>
</comment>
<feature type="transmembrane region" description="Helical" evidence="6">
    <location>
        <begin position="304"/>
        <end position="326"/>
    </location>
</feature>
<dbReference type="PANTHER" id="PTHR30250:SF11">
    <property type="entry name" value="O-ANTIGEN TRANSPORTER-RELATED"/>
    <property type="match status" value="1"/>
</dbReference>
<dbReference type="InterPro" id="IPR050833">
    <property type="entry name" value="Poly_Biosynth_Transport"/>
</dbReference>
<keyword evidence="8" id="KW-1185">Reference proteome</keyword>
<sequence length="430" mass="45427">MRSSVADSTPRTCLSVRCLAIRTDVSSHRIWGLVEASAIQLTGSAATFLVQLLLARLGGPEVQGGFSLVKAEVDFLMATLVVGLPQAVFYFVQKGDLPIATSVKLAARVGMLATILALLWGVVSVLRGQQNLATAAAIAAAAGSSVHYSILRGALLSVRSSRAFAIFSAAPAVVILLLVGALLATNSQLMKSQFLVALLFLGAFSACGAWGLLQLKQREMSSSRTVSFFGLARFGVASWVPTVCQSGVVFIALGWISERSGEAAGATAAALALASIAVTPLNLMSPLLFKEWTSLTPESRRHQFIWAVGIVLVFTIVFSSIVYGFSSEIVRLVFGAEYVPFAAFFALLSLLVAPQSMAKLWTVLCSAAGKPWLSSIVDAAKLLLFVLGLVMFALEPRDAILTLVCSEYAAIALGLIVLAGFRFGSSGRDR</sequence>
<feature type="transmembrane region" description="Helical" evidence="6">
    <location>
        <begin position="234"/>
        <end position="257"/>
    </location>
</feature>
<feature type="transmembrane region" description="Helical" evidence="6">
    <location>
        <begin position="75"/>
        <end position="93"/>
    </location>
</feature>
<keyword evidence="2" id="KW-1003">Cell membrane</keyword>
<dbReference type="EMBL" id="JACHHZ010000001">
    <property type="protein sequence ID" value="MBB6091602.1"/>
    <property type="molecule type" value="Genomic_DNA"/>
</dbReference>
<organism evidence="7 8">
    <name type="scientific">Povalibacter uvarum</name>
    <dbReference type="NCBI Taxonomy" id="732238"/>
    <lineage>
        <taxon>Bacteria</taxon>
        <taxon>Pseudomonadati</taxon>
        <taxon>Pseudomonadota</taxon>
        <taxon>Gammaproteobacteria</taxon>
        <taxon>Steroidobacterales</taxon>
        <taxon>Steroidobacteraceae</taxon>
        <taxon>Povalibacter</taxon>
    </lineage>
</organism>
<evidence type="ECO:0000256" key="3">
    <source>
        <dbReference type="ARBA" id="ARBA00022692"/>
    </source>
</evidence>
<feature type="transmembrane region" description="Helical" evidence="6">
    <location>
        <begin position="30"/>
        <end position="55"/>
    </location>
</feature>
<feature type="transmembrane region" description="Helical" evidence="6">
    <location>
        <begin position="132"/>
        <end position="151"/>
    </location>
</feature>
<comment type="subcellular location">
    <subcellularLocation>
        <location evidence="1">Cell membrane</location>
        <topology evidence="1">Multi-pass membrane protein</topology>
    </subcellularLocation>
</comment>
<proteinExistence type="predicted"/>
<keyword evidence="4 6" id="KW-1133">Transmembrane helix</keyword>
<dbReference type="AlphaFoldDB" id="A0A841HHA1"/>
<evidence type="ECO:0000256" key="5">
    <source>
        <dbReference type="ARBA" id="ARBA00023136"/>
    </source>
</evidence>
<name>A0A841HHA1_9GAMM</name>
<evidence type="ECO:0000256" key="2">
    <source>
        <dbReference type="ARBA" id="ARBA00022475"/>
    </source>
</evidence>
<feature type="transmembrane region" description="Helical" evidence="6">
    <location>
        <begin position="372"/>
        <end position="394"/>
    </location>
</feature>
<feature type="transmembrane region" description="Helical" evidence="6">
    <location>
        <begin position="163"/>
        <end position="182"/>
    </location>
</feature>
<evidence type="ECO:0000313" key="8">
    <source>
        <dbReference type="Proteomes" id="UP000588068"/>
    </source>
</evidence>
<feature type="transmembrane region" description="Helical" evidence="6">
    <location>
        <begin position="263"/>
        <end position="283"/>
    </location>
</feature>
<accession>A0A841HHA1</accession>
<keyword evidence="5 6" id="KW-0472">Membrane</keyword>
<dbReference type="Proteomes" id="UP000588068">
    <property type="component" value="Unassembled WGS sequence"/>
</dbReference>
<keyword evidence="3 6" id="KW-0812">Transmembrane</keyword>
<feature type="transmembrane region" description="Helical" evidence="6">
    <location>
        <begin position="400"/>
        <end position="421"/>
    </location>
</feature>
<dbReference type="RefSeq" id="WP_184329392.1">
    <property type="nucleotide sequence ID" value="NZ_JACHHZ010000001.1"/>
</dbReference>
<dbReference type="GO" id="GO:0005886">
    <property type="term" value="C:plasma membrane"/>
    <property type="evidence" value="ECO:0007669"/>
    <property type="project" value="UniProtKB-SubCell"/>
</dbReference>
<reference evidence="7 8" key="1">
    <citation type="submission" date="2020-08" db="EMBL/GenBank/DDBJ databases">
        <title>Genomic Encyclopedia of Type Strains, Phase IV (KMG-IV): sequencing the most valuable type-strain genomes for metagenomic binning, comparative biology and taxonomic classification.</title>
        <authorList>
            <person name="Goeker M."/>
        </authorList>
    </citation>
    <scope>NUCLEOTIDE SEQUENCE [LARGE SCALE GENOMIC DNA]</scope>
    <source>
        <strain evidence="7 8">DSM 26723</strain>
    </source>
</reference>
<evidence type="ECO:0000256" key="6">
    <source>
        <dbReference type="SAM" id="Phobius"/>
    </source>
</evidence>
<feature type="transmembrane region" description="Helical" evidence="6">
    <location>
        <begin position="194"/>
        <end position="213"/>
    </location>
</feature>
<protein>
    <submittedName>
        <fullName evidence="7">O-antigen/teichoic acid export membrane protein</fullName>
    </submittedName>
</protein>
<evidence type="ECO:0000256" key="1">
    <source>
        <dbReference type="ARBA" id="ARBA00004651"/>
    </source>
</evidence>
<evidence type="ECO:0000256" key="4">
    <source>
        <dbReference type="ARBA" id="ARBA00022989"/>
    </source>
</evidence>
<dbReference type="PANTHER" id="PTHR30250">
    <property type="entry name" value="PST FAMILY PREDICTED COLANIC ACID TRANSPORTER"/>
    <property type="match status" value="1"/>
</dbReference>
<feature type="transmembrane region" description="Helical" evidence="6">
    <location>
        <begin position="105"/>
        <end position="126"/>
    </location>
</feature>
<evidence type="ECO:0000313" key="7">
    <source>
        <dbReference type="EMBL" id="MBB6091602.1"/>
    </source>
</evidence>